<evidence type="ECO:0000313" key="1">
    <source>
        <dbReference type="EMBL" id="KKN54142.1"/>
    </source>
</evidence>
<protein>
    <recommendedName>
        <fullName evidence="2">Trm112p-like protein</fullName>
    </recommendedName>
</protein>
<dbReference type="EMBL" id="LAZR01000941">
    <property type="protein sequence ID" value="KKN54142.1"/>
    <property type="molecule type" value="Genomic_DNA"/>
</dbReference>
<dbReference type="Pfam" id="PF03966">
    <property type="entry name" value="Trm112p"/>
    <property type="match status" value="1"/>
</dbReference>
<gene>
    <name evidence="1" type="ORF">LCGC14_0595430</name>
</gene>
<evidence type="ECO:0008006" key="2">
    <source>
        <dbReference type="Google" id="ProtNLM"/>
    </source>
</evidence>
<reference evidence="1" key="1">
    <citation type="journal article" date="2015" name="Nature">
        <title>Complex archaea that bridge the gap between prokaryotes and eukaryotes.</title>
        <authorList>
            <person name="Spang A."/>
            <person name="Saw J.H."/>
            <person name="Jorgensen S.L."/>
            <person name="Zaremba-Niedzwiedzka K."/>
            <person name="Martijn J."/>
            <person name="Lind A.E."/>
            <person name="van Eijk R."/>
            <person name="Schleper C."/>
            <person name="Guy L."/>
            <person name="Ettema T.J."/>
        </authorList>
    </citation>
    <scope>NUCLEOTIDE SEQUENCE</scope>
</reference>
<dbReference type="Gene3D" id="2.20.25.10">
    <property type="match status" value="1"/>
</dbReference>
<organism evidence="1">
    <name type="scientific">marine sediment metagenome</name>
    <dbReference type="NCBI Taxonomy" id="412755"/>
    <lineage>
        <taxon>unclassified sequences</taxon>
        <taxon>metagenomes</taxon>
        <taxon>ecological metagenomes</taxon>
    </lineage>
</organism>
<proteinExistence type="predicted"/>
<name>A0A0F9RVX4_9ZZZZ</name>
<dbReference type="InterPro" id="IPR005651">
    <property type="entry name" value="Trm112-like"/>
</dbReference>
<dbReference type="AlphaFoldDB" id="A0A0F9RVX4"/>
<dbReference type="SUPFAM" id="SSF158997">
    <property type="entry name" value="Trm112p-like"/>
    <property type="match status" value="1"/>
</dbReference>
<sequence length="207" mass="24964">MKPWLFDILACPIDKYFPLKLYIFSFETKFEDLTTLTKIFEKREITSIEKEEIVIVSQENEKYFIRDNIIIEKTDIKNYFDLIISSIKELDNIVDKSANRQIQKCLEMIQLIIKPKVLEFYRILDPAKLKSIIPELYFLNKIKLEIEIESGLIFCKNCKRWYPIIDTIPQMLPDEYRNEEEEISFLKNNRNLLDKKFFDQELKPFNI</sequence>
<accession>A0A0F9RVX4</accession>
<comment type="caution">
    <text evidence="1">The sequence shown here is derived from an EMBL/GenBank/DDBJ whole genome shotgun (WGS) entry which is preliminary data.</text>
</comment>